<evidence type="ECO:0000256" key="1">
    <source>
        <dbReference type="ARBA" id="ARBA00022574"/>
    </source>
</evidence>
<dbReference type="InterPro" id="IPR016024">
    <property type="entry name" value="ARM-type_fold"/>
</dbReference>
<dbReference type="InterPro" id="IPR050865">
    <property type="entry name" value="BEACH_Domain"/>
</dbReference>
<dbReference type="OrthoDB" id="10691160at2759"/>
<name>A0A1J4KX20_9EUKA</name>
<organism evidence="3 4">
    <name type="scientific">Tritrichomonas foetus</name>
    <dbReference type="NCBI Taxonomy" id="1144522"/>
    <lineage>
        <taxon>Eukaryota</taxon>
        <taxon>Metamonada</taxon>
        <taxon>Parabasalia</taxon>
        <taxon>Tritrichomonadida</taxon>
        <taxon>Tritrichomonadidae</taxon>
        <taxon>Tritrichomonas</taxon>
    </lineage>
</organism>
<reference evidence="3" key="1">
    <citation type="submission" date="2016-10" db="EMBL/GenBank/DDBJ databases">
        <authorList>
            <person name="Benchimol M."/>
            <person name="Almeida L.G."/>
            <person name="Vasconcelos A.T."/>
            <person name="Perreira-Neves A."/>
            <person name="Rosa I.A."/>
            <person name="Tasca T."/>
            <person name="Bogo M.R."/>
            <person name="de Souza W."/>
        </authorList>
    </citation>
    <scope>NUCLEOTIDE SEQUENCE [LARGE SCALE GENOMIC DNA]</scope>
    <source>
        <strain evidence="3">K</strain>
    </source>
</reference>
<gene>
    <name evidence="3" type="ORF">TRFO_15412</name>
</gene>
<keyword evidence="1" id="KW-0853">WD repeat</keyword>
<sequence>MEKNEGLENELIKSIIQLFHLRREASKFSKYLPDSLEFNLLNTIPMIDRNQMNILTNSLNSNMNIVSALQEISFRYEFSESVMDEVKKISTGQASPPDIAVVVACFQIIARVFCRNNQPINDIEFTTFVDILILLMGNSNKNLINSAFYAAIKFARLSHIKWTTKTIISVSKFFEKNSSLSSDFYEIFVHFLGLIIQPDGQDAITKNTLKMVCNMFKQGYPIVKVENLSKIYDLINPLLLNFQNDAVIIFAYISRVDNSTLVQEFIGQLPTCFTSRVQKNAIEAQKEITVKPSETIHSLEYLYTPHLPQFDFKFKICDTFNHSFMPINSELNEGSKGLYALIPPATKTLISLFKQFFAILKPSLIPIFFDQMNIALLPCIESNILDVFAAYLYLLDVLNDEEIINDNLKIFFISSKVGKTVISRPSSTKAIPSKIYLKESFEQIDNKKVDSIGEVFFDPKCTVFGPMSLDANINKFRAAILDIIRKKNCINLYYSLVESMCGYHFLMAELIGRTFYMIPTEKLCKDAFFKQVSREMVVLQLINAPIEPRNTFFVFLFEFLQNEKTVVSCLSSTVFVEAIFRFLFESGLRQQILKIIHRSFLSVDDGEANIDQSVSFLYKTAKINQQLAPMIYKVVQNILICRPMLIPKFSRFLDLILDHLNEKKTQEAFDISISILAEIANQDPHFEFNAKRFQIIASYVHFASYSTLFNLFIGSHSLTVNSIYAVRQPSFIPLLLIAYRNDPRINDILKMFLKFARASECNARAFHNGDLDLILLSYLNKENPIKYKGFLFSMKIDDSIIDSVVFPLLNLIVGSKSSGTIAKKLTQLIIENHDVSIATLVNSILLKSPVKPSPSFPIGTLKPFCNITGFSNNVFKGDLTITFWLKTDPTLLSKSTAIVNIFSITDKYNRSFNIVLQSHLLYASYEGDKSRTVVSLCQRMNNNTWTHFAISFSNQPNGKPLLSTYKDFERLHDSEFCFVDYASGNVTVSFGGSSFDNRTPTFPNEECGSVSRIFVYNRILTVEEMVSVMQNDYDAPTDYVVTSSDYQPKIINKSIDQKYKDIPIKVNFVHNTYVTETLNTCLANDQTIDNLVEAILTAPRKLIDRIIGILDKIISFSSNKHVSARLAAILLNIEVDYNLYKSLYKVVANIQNKLVQRYWFEDILINCAIWSRCDTYYQVLYDYSNCILFYPFFTEKSYFTYFLNQFDQLLNEDSDEKTIQNFMLFIERLAFVKFENSDAHILVSYVSNSFDESKVTYLSLIQKIAQPILKVEYKEIECLYTFLEMDNLDIVTATVIALHQLYTDTFHCKAYSLLDHINVPLINLFDKLKRLVKEYQNLISLLCAIGLQTDQDPSKYLPVKFSISTHWYIFPLLMAYSVENNYKLIDFIARNAVVSNDIYTIVCYAAYMNIIAEHGKQYNILQDILLGMIKYANKAASKEHVYQIFFMAFTLSFYKLNAPLYHDDIVSLLEEKPKQPQKLNQIKITDLSSLKKFVTSVINFVTVNMEDKKEVEAKCDEIKKITEEENQTDNNKEETEPAMILSSLTSTKSWNFHFRLENSDIETLKGCLELSKSLIDYNLKDVEKESTGTIIKNAVPVFNMKDIQDLIHSFIDKKKNFADSIDLQIKRIKIFDYFVSRLEREVSTNKLKLLGPLNVVQGIPIREEKCRNMIKQEEDRTSRQHMLEDKIVTLVRSPVVCYALSPYLMRRDKSIQKIKRFKPKKLNLPKSNCKILSYKTRIPTLFYYSNQDKKSQFIVKTAKNSQQLNENELMNIFYIDDTSFKVVTALNQSYLFEFDKPENMAKVFSQIPHQKFKFTKESLIPTMKAAQNQWIKGYSSSFLYLSILNLLDGRTYENAEQYPVFPSLSENIIDETYPSLERTFFEKDRSDNEIQFENRLLVLPEYYYLFESDTPENVYKRRQKLEACDNLHEWIDKVFGSLFPEPHPPRKIVEKSTFVQQMNIEEAHTHSIAFAFPYLVKNTFAIIFSNGDVKFIRVKFDDTNVASHVNIESPDCQINNPKSYNYAPFNTGVKAHTADYTLMQTAGFIAYNKNSLTFVTLKNKIVKENVYLEKPMFSGSVFLATPSTLSRINYFFDATINNPINRSFCNIRANIITLECSIEFAIIVFGCDDCKIRIKSLQKGDKIATIDLEDDVPEKIIVTESWGFIVVRGVKRLYVLSVNGKLIKAIDTFPHFKQWFTFKTCDDFDYIGIEDFDSHVWYFEVMYPENLYDLTEFDANIVAMRYDNNHDCFLVLTDNGRLMVFPRNMNTK</sequence>
<protein>
    <recommendedName>
        <fullName evidence="2">BEACH domain-containing protein</fullName>
    </recommendedName>
</protein>
<dbReference type="EMBL" id="MLAK01000404">
    <property type="protein sequence ID" value="OHT14254.1"/>
    <property type="molecule type" value="Genomic_DNA"/>
</dbReference>
<dbReference type="InterPro" id="IPR000409">
    <property type="entry name" value="BEACH_dom"/>
</dbReference>
<dbReference type="PANTHER" id="PTHR13743">
    <property type="entry name" value="BEIGE/BEACH-RELATED"/>
    <property type="match status" value="1"/>
</dbReference>
<feature type="domain" description="BEACH" evidence="2">
    <location>
        <begin position="1827"/>
        <end position="1946"/>
    </location>
</feature>
<dbReference type="GeneID" id="94833070"/>
<dbReference type="Gene3D" id="2.60.120.200">
    <property type="match status" value="1"/>
</dbReference>
<comment type="caution">
    <text evidence="3">The sequence shown here is derived from an EMBL/GenBank/DDBJ whole genome shotgun (WGS) entry which is preliminary data.</text>
</comment>
<evidence type="ECO:0000313" key="3">
    <source>
        <dbReference type="EMBL" id="OHT14254.1"/>
    </source>
</evidence>
<dbReference type="PANTHER" id="PTHR13743:SF112">
    <property type="entry name" value="BEACH DOMAIN-CONTAINING PROTEIN"/>
    <property type="match status" value="1"/>
</dbReference>
<dbReference type="InterPro" id="IPR036372">
    <property type="entry name" value="BEACH_dom_sf"/>
</dbReference>
<accession>A0A1J4KX20</accession>
<dbReference type="InterPro" id="IPR036322">
    <property type="entry name" value="WD40_repeat_dom_sf"/>
</dbReference>
<dbReference type="Gene3D" id="1.10.1540.10">
    <property type="entry name" value="BEACH domain"/>
    <property type="match status" value="1"/>
</dbReference>
<keyword evidence="4" id="KW-1185">Reference proteome</keyword>
<dbReference type="VEuPathDB" id="TrichDB:TRFO_15412"/>
<evidence type="ECO:0000259" key="2">
    <source>
        <dbReference type="SMART" id="SM01026"/>
    </source>
</evidence>
<dbReference type="SMART" id="SM01026">
    <property type="entry name" value="Beach"/>
    <property type="match status" value="1"/>
</dbReference>
<dbReference type="Proteomes" id="UP000179807">
    <property type="component" value="Unassembled WGS sequence"/>
</dbReference>
<dbReference type="SUPFAM" id="SSF49899">
    <property type="entry name" value="Concanavalin A-like lectins/glucanases"/>
    <property type="match status" value="1"/>
</dbReference>
<dbReference type="SUPFAM" id="SSF50978">
    <property type="entry name" value="WD40 repeat-like"/>
    <property type="match status" value="1"/>
</dbReference>
<dbReference type="InterPro" id="IPR013320">
    <property type="entry name" value="ConA-like_dom_sf"/>
</dbReference>
<dbReference type="SUPFAM" id="SSF48371">
    <property type="entry name" value="ARM repeat"/>
    <property type="match status" value="1"/>
</dbReference>
<dbReference type="RefSeq" id="XP_068367390.1">
    <property type="nucleotide sequence ID" value="XM_068498366.1"/>
</dbReference>
<dbReference type="Pfam" id="PF02138">
    <property type="entry name" value="Beach"/>
    <property type="match status" value="1"/>
</dbReference>
<dbReference type="SUPFAM" id="SSF81837">
    <property type="entry name" value="BEACH domain"/>
    <property type="match status" value="1"/>
</dbReference>
<proteinExistence type="predicted"/>
<evidence type="ECO:0000313" key="4">
    <source>
        <dbReference type="Proteomes" id="UP000179807"/>
    </source>
</evidence>